<sequence length="263" mass="29781">MTVTLDDAAQIVGIPVIGKALHGYTNLTMTEASKLMKDNLAYNRYSPSAVDFGQGNHHFNSVKSGSREVNRSVVVIWALQFDKLLVDRMSKWTTPTLSTWTFSSVNFCNGVRQKVCRSSLLNVDFGEVELVNSSPVCRQEFRRPSFDVPSVELMYKWSTNLLSTWDSYHFQNTRSTTIPSITFIMVDKVTVDLDSRKSFGSSTLRRLLSQPDTTSSTFYLATTIRRIFSQPGVLVNDTNSVDLDRCSIYVERPGRQNYCRLIP</sequence>
<name>A0AAV9FHH9_ACOCL</name>
<dbReference type="Proteomes" id="UP001180020">
    <property type="component" value="Unassembled WGS sequence"/>
</dbReference>
<accession>A0AAV9FHH9</accession>
<organism evidence="1 2">
    <name type="scientific">Acorus calamus</name>
    <name type="common">Sweet flag</name>
    <dbReference type="NCBI Taxonomy" id="4465"/>
    <lineage>
        <taxon>Eukaryota</taxon>
        <taxon>Viridiplantae</taxon>
        <taxon>Streptophyta</taxon>
        <taxon>Embryophyta</taxon>
        <taxon>Tracheophyta</taxon>
        <taxon>Spermatophyta</taxon>
        <taxon>Magnoliopsida</taxon>
        <taxon>Liliopsida</taxon>
        <taxon>Acoraceae</taxon>
        <taxon>Acorus</taxon>
    </lineage>
</organism>
<reference evidence="1" key="1">
    <citation type="journal article" date="2023" name="Nat. Commun.">
        <title>Diploid and tetraploid genomes of Acorus and the evolution of monocots.</title>
        <authorList>
            <person name="Ma L."/>
            <person name="Liu K.W."/>
            <person name="Li Z."/>
            <person name="Hsiao Y.Y."/>
            <person name="Qi Y."/>
            <person name="Fu T."/>
            <person name="Tang G.D."/>
            <person name="Zhang D."/>
            <person name="Sun W.H."/>
            <person name="Liu D.K."/>
            <person name="Li Y."/>
            <person name="Chen G.Z."/>
            <person name="Liu X.D."/>
            <person name="Liao X.Y."/>
            <person name="Jiang Y.T."/>
            <person name="Yu X."/>
            <person name="Hao Y."/>
            <person name="Huang J."/>
            <person name="Zhao X.W."/>
            <person name="Ke S."/>
            <person name="Chen Y.Y."/>
            <person name="Wu W.L."/>
            <person name="Hsu J.L."/>
            <person name="Lin Y.F."/>
            <person name="Huang M.D."/>
            <person name="Li C.Y."/>
            <person name="Huang L."/>
            <person name="Wang Z.W."/>
            <person name="Zhao X."/>
            <person name="Zhong W.Y."/>
            <person name="Peng D.H."/>
            <person name="Ahmad S."/>
            <person name="Lan S."/>
            <person name="Zhang J.S."/>
            <person name="Tsai W.C."/>
            <person name="Van de Peer Y."/>
            <person name="Liu Z.J."/>
        </authorList>
    </citation>
    <scope>NUCLEOTIDE SEQUENCE</scope>
    <source>
        <strain evidence="1">CP</strain>
    </source>
</reference>
<protein>
    <submittedName>
        <fullName evidence="1">Uncharacterized protein</fullName>
    </submittedName>
</protein>
<evidence type="ECO:0000313" key="2">
    <source>
        <dbReference type="Proteomes" id="UP001180020"/>
    </source>
</evidence>
<proteinExistence type="predicted"/>
<evidence type="ECO:0000313" key="1">
    <source>
        <dbReference type="EMBL" id="KAK1324644.1"/>
    </source>
</evidence>
<dbReference type="AlphaFoldDB" id="A0AAV9FHH9"/>
<comment type="caution">
    <text evidence="1">The sequence shown here is derived from an EMBL/GenBank/DDBJ whole genome shotgun (WGS) entry which is preliminary data.</text>
</comment>
<reference evidence="1" key="2">
    <citation type="submission" date="2023-06" db="EMBL/GenBank/DDBJ databases">
        <authorList>
            <person name="Ma L."/>
            <person name="Liu K.-W."/>
            <person name="Li Z."/>
            <person name="Hsiao Y.-Y."/>
            <person name="Qi Y."/>
            <person name="Fu T."/>
            <person name="Tang G."/>
            <person name="Zhang D."/>
            <person name="Sun W.-H."/>
            <person name="Liu D.-K."/>
            <person name="Li Y."/>
            <person name="Chen G.-Z."/>
            <person name="Liu X.-D."/>
            <person name="Liao X.-Y."/>
            <person name="Jiang Y.-T."/>
            <person name="Yu X."/>
            <person name="Hao Y."/>
            <person name="Huang J."/>
            <person name="Zhao X.-W."/>
            <person name="Ke S."/>
            <person name="Chen Y.-Y."/>
            <person name="Wu W.-L."/>
            <person name="Hsu J.-L."/>
            <person name="Lin Y.-F."/>
            <person name="Huang M.-D."/>
            <person name="Li C.-Y."/>
            <person name="Huang L."/>
            <person name="Wang Z.-W."/>
            <person name="Zhao X."/>
            <person name="Zhong W.-Y."/>
            <person name="Peng D.-H."/>
            <person name="Ahmad S."/>
            <person name="Lan S."/>
            <person name="Zhang J.-S."/>
            <person name="Tsai W.-C."/>
            <person name="Van De Peer Y."/>
            <person name="Liu Z.-J."/>
        </authorList>
    </citation>
    <scope>NUCLEOTIDE SEQUENCE</scope>
    <source>
        <strain evidence="1">CP</strain>
        <tissue evidence="1">Leaves</tissue>
    </source>
</reference>
<dbReference type="EMBL" id="JAUJYO010000001">
    <property type="protein sequence ID" value="KAK1324644.1"/>
    <property type="molecule type" value="Genomic_DNA"/>
</dbReference>
<keyword evidence="2" id="KW-1185">Reference proteome</keyword>
<gene>
    <name evidence="1" type="ORF">QJS10_CPA01g01782</name>
</gene>